<proteinExistence type="predicted"/>
<dbReference type="EMBL" id="SRLO01000148">
    <property type="protein sequence ID" value="TNN71527.1"/>
    <property type="molecule type" value="Genomic_DNA"/>
</dbReference>
<dbReference type="GO" id="GO:0043197">
    <property type="term" value="C:dendritic spine"/>
    <property type="evidence" value="ECO:0007669"/>
    <property type="project" value="TreeGrafter"/>
</dbReference>
<organism evidence="4 5">
    <name type="scientific">Liparis tanakae</name>
    <name type="common">Tanaka's snailfish</name>
    <dbReference type="NCBI Taxonomy" id="230148"/>
    <lineage>
        <taxon>Eukaryota</taxon>
        <taxon>Metazoa</taxon>
        <taxon>Chordata</taxon>
        <taxon>Craniata</taxon>
        <taxon>Vertebrata</taxon>
        <taxon>Euteleostomi</taxon>
        <taxon>Actinopterygii</taxon>
        <taxon>Neopterygii</taxon>
        <taxon>Teleostei</taxon>
        <taxon>Neoteleostei</taxon>
        <taxon>Acanthomorphata</taxon>
        <taxon>Eupercaria</taxon>
        <taxon>Perciformes</taxon>
        <taxon>Cottioidei</taxon>
        <taxon>Cottales</taxon>
        <taxon>Liparidae</taxon>
        <taxon>Liparis</taxon>
    </lineage>
</organism>
<dbReference type="Gene3D" id="1.10.555.10">
    <property type="entry name" value="Rho GTPase activation protein"/>
    <property type="match status" value="1"/>
</dbReference>
<feature type="region of interest" description="Disordered" evidence="2">
    <location>
        <begin position="109"/>
        <end position="137"/>
    </location>
</feature>
<keyword evidence="1" id="KW-0343">GTPase activation</keyword>
<dbReference type="GO" id="GO:0098886">
    <property type="term" value="P:modification of dendritic spine"/>
    <property type="evidence" value="ECO:0007669"/>
    <property type="project" value="TreeGrafter"/>
</dbReference>
<dbReference type="GO" id="GO:0007165">
    <property type="term" value="P:signal transduction"/>
    <property type="evidence" value="ECO:0007669"/>
    <property type="project" value="InterPro"/>
</dbReference>
<dbReference type="Pfam" id="PF00620">
    <property type="entry name" value="RhoGAP"/>
    <property type="match status" value="1"/>
</dbReference>
<dbReference type="GO" id="GO:0005096">
    <property type="term" value="F:GTPase activator activity"/>
    <property type="evidence" value="ECO:0007669"/>
    <property type="project" value="UniProtKB-KW"/>
</dbReference>
<name>A0A4Z2I0P4_9TELE</name>
<evidence type="ECO:0000313" key="5">
    <source>
        <dbReference type="Proteomes" id="UP000314294"/>
    </source>
</evidence>
<dbReference type="PROSITE" id="PS50238">
    <property type="entry name" value="RHOGAP"/>
    <property type="match status" value="1"/>
</dbReference>
<accession>A0A4Z2I0P4</accession>
<dbReference type="OrthoDB" id="19923at2759"/>
<gene>
    <name evidence="4" type="primary">Arhgap44_2</name>
    <name evidence="4" type="ORF">EYF80_018213</name>
</gene>
<evidence type="ECO:0000256" key="2">
    <source>
        <dbReference type="SAM" id="MobiDB-lite"/>
    </source>
</evidence>
<feature type="domain" description="Rho-GAP" evidence="3">
    <location>
        <begin position="1"/>
        <end position="90"/>
    </location>
</feature>
<dbReference type="InterPro" id="IPR000198">
    <property type="entry name" value="RhoGAP_dom"/>
</dbReference>
<dbReference type="InterPro" id="IPR008936">
    <property type="entry name" value="Rho_GTPase_activation_prot"/>
</dbReference>
<dbReference type="GO" id="GO:0032956">
    <property type="term" value="P:regulation of actin cytoskeleton organization"/>
    <property type="evidence" value="ECO:0007669"/>
    <property type="project" value="TreeGrafter"/>
</dbReference>
<dbReference type="GO" id="GO:0031256">
    <property type="term" value="C:leading edge membrane"/>
    <property type="evidence" value="ECO:0007669"/>
    <property type="project" value="TreeGrafter"/>
</dbReference>
<dbReference type="GO" id="GO:0014069">
    <property type="term" value="C:postsynaptic density"/>
    <property type="evidence" value="ECO:0007669"/>
    <property type="project" value="TreeGrafter"/>
</dbReference>
<dbReference type="GO" id="GO:0048786">
    <property type="term" value="C:presynaptic active zone"/>
    <property type="evidence" value="ECO:0007669"/>
    <property type="project" value="TreeGrafter"/>
</dbReference>
<evidence type="ECO:0000313" key="4">
    <source>
        <dbReference type="EMBL" id="TNN71527.1"/>
    </source>
</evidence>
<dbReference type="AlphaFoldDB" id="A0A4Z2I0P4"/>
<dbReference type="Proteomes" id="UP000314294">
    <property type="component" value="Unassembled WGS sequence"/>
</dbReference>
<comment type="caution">
    <text evidence="4">The sequence shown here is derived from an EMBL/GenBank/DDBJ whole genome shotgun (WGS) entry which is preliminary data.</text>
</comment>
<evidence type="ECO:0000256" key="1">
    <source>
        <dbReference type="ARBA" id="ARBA00022468"/>
    </source>
</evidence>
<reference evidence="4 5" key="1">
    <citation type="submission" date="2019-03" db="EMBL/GenBank/DDBJ databases">
        <title>First draft genome of Liparis tanakae, snailfish: a comprehensive survey of snailfish specific genes.</title>
        <authorList>
            <person name="Kim W."/>
            <person name="Song I."/>
            <person name="Jeong J.-H."/>
            <person name="Kim D."/>
            <person name="Kim S."/>
            <person name="Ryu S."/>
            <person name="Song J.Y."/>
            <person name="Lee S.K."/>
        </authorList>
    </citation>
    <scope>NUCLEOTIDE SEQUENCE [LARGE SCALE GENOMIC DNA]</scope>
    <source>
        <tissue evidence="4">Muscle</tissue>
    </source>
</reference>
<dbReference type="InterPro" id="IPR047165">
    <property type="entry name" value="RHG17/44/SH3BP1-like"/>
</dbReference>
<dbReference type="PANTHER" id="PTHR14130">
    <property type="entry name" value="3BP-1 RELATED RHOGAP"/>
    <property type="match status" value="1"/>
</dbReference>
<dbReference type="PANTHER" id="PTHR14130:SF13">
    <property type="entry name" value="RHO GTPASE-ACTIVATING PROTEIN 44"/>
    <property type="match status" value="1"/>
</dbReference>
<dbReference type="GO" id="GO:0098887">
    <property type="term" value="P:neurotransmitter receptor transport, endosome to postsynaptic membrane"/>
    <property type="evidence" value="ECO:0007669"/>
    <property type="project" value="TreeGrafter"/>
</dbReference>
<feature type="compositionally biased region" description="Basic and acidic residues" evidence="2">
    <location>
        <begin position="124"/>
        <end position="135"/>
    </location>
</feature>
<sequence length="184" mass="20932">MDKRLQALLAVCEKLPTDNLNNLRYLTKFLAKLSDYQDSNKMTPGNMAIVLGPNLLWTHTEPNMTEMMTTLSLQIVGIIEPIIQHADWFFPGEIEFNLTGSYGSPIHTNHNSNYSSMPSPDMDQSDRKLQHEQSRRPLSVATDNMMLEFYKKDGYDAKCILLLPTSHFLALFSPSFHPRLLSGI</sequence>
<keyword evidence="5" id="KW-1185">Reference proteome</keyword>
<evidence type="ECO:0000259" key="3">
    <source>
        <dbReference type="PROSITE" id="PS50238"/>
    </source>
</evidence>
<dbReference type="SUPFAM" id="SSF48350">
    <property type="entry name" value="GTPase activation domain, GAP"/>
    <property type="match status" value="1"/>
</dbReference>
<dbReference type="GO" id="GO:0061001">
    <property type="term" value="P:regulation of dendritic spine morphogenesis"/>
    <property type="evidence" value="ECO:0007669"/>
    <property type="project" value="TreeGrafter"/>
</dbReference>
<dbReference type="GO" id="GO:0035021">
    <property type="term" value="P:negative regulation of Rac protein signal transduction"/>
    <property type="evidence" value="ECO:0007669"/>
    <property type="project" value="TreeGrafter"/>
</dbReference>
<protein>
    <submittedName>
        <fullName evidence="4">Rho GTPase-activating protein 44</fullName>
    </submittedName>
</protein>